<dbReference type="Proteomes" id="UP000621799">
    <property type="component" value="Unassembled WGS sequence"/>
</dbReference>
<comment type="caution">
    <text evidence="2">The sequence shown here is derived from an EMBL/GenBank/DDBJ whole genome shotgun (WGS) entry which is preliminary data.</text>
</comment>
<evidence type="ECO:0000313" key="2">
    <source>
        <dbReference type="EMBL" id="MBE9042401.1"/>
    </source>
</evidence>
<gene>
    <name evidence="2" type="ORF">IQ235_16640</name>
</gene>
<protein>
    <submittedName>
        <fullName evidence="2">Uncharacterized protein</fullName>
    </submittedName>
</protein>
<keyword evidence="3" id="KW-1185">Reference proteome</keyword>
<keyword evidence="1" id="KW-1133">Transmembrane helix</keyword>
<dbReference type="AlphaFoldDB" id="A0A928ZB82"/>
<dbReference type="RefSeq" id="WP_264322561.1">
    <property type="nucleotide sequence ID" value="NZ_JADEXN010000349.1"/>
</dbReference>
<dbReference type="EMBL" id="JADEXN010000349">
    <property type="protein sequence ID" value="MBE9042401.1"/>
    <property type="molecule type" value="Genomic_DNA"/>
</dbReference>
<accession>A0A928ZB82</accession>
<keyword evidence="1" id="KW-0812">Transmembrane</keyword>
<evidence type="ECO:0000313" key="3">
    <source>
        <dbReference type="Proteomes" id="UP000621799"/>
    </source>
</evidence>
<reference evidence="2" key="1">
    <citation type="submission" date="2020-10" db="EMBL/GenBank/DDBJ databases">
        <authorList>
            <person name="Castelo-Branco R."/>
            <person name="Eusebio N."/>
            <person name="Adriana R."/>
            <person name="Vieira A."/>
            <person name="Brugerolle De Fraissinette N."/>
            <person name="Rezende De Castro R."/>
            <person name="Schneider M.P."/>
            <person name="Vasconcelos V."/>
            <person name="Leao P.N."/>
        </authorList>
    </citation>
    <scope>NUCLEOTIDE SEQUENCE</scope>
    <source>
        <strain evidence="2">LEGE 11467</strain>
    </source>
</reference>
<name>A0A928ZB82_9CYAN</name>
<evidence type="ECO:0000256" key="1">
    <source>
        <dbReference type="SAM" id="Phobius"/>
    </source>
</evidence>
<sequence length="63" mass="6520">MSPLSSPSPHPLAYLGSQWLGAIGIFAAACFSNIAVGLAAFLWSQKTCNTKAASELEKPLPSA</sequence>
<proteinExistence type="predicted"/>
<feature type="transmembrane region" description="Helical" evidence="1">
    <location>
        <begin position="20"/>
        <end position="43"/>
    </location>
</feature>
<keyword evidence="1" id="KW-0472">Membrane</keyword>
<organism evidence="2 3">
    <name type="scientific">Zarconia navalis LEGE 11467</name>
    <dbReference type="NCBI Taxonomy" id="1828826"/>
    <lineage>
        <taxon>Bacteria</taxon>
        <taxon>Bacillati</taxon>
        <taxon>Cyanobacteriota</taxon>
        <taxon>Cyanophyceae</taxon>
        <taxon>Oscillatoriophycideae</taxon>
        <taxon>Oscillatoriales</taxon>
        <taxon>Oscillatoriales incertae sedis</taxon>
        <taxon>Zarconia</taxon>
        <taxon>Zarconia navalis</taxon>
    </lineage>
</organism>